<proteinExistence type="predicted"/>
<gene>
    <name evidence="1" type="ORF">FJ657_00695</name>
</gene>
<reference evidence="1 2" key="1">
    <citation type="submission" date="2019-06" db="EMBL/GenBank/DDBJ databases">
        <authorList>
            <person name="Li F."/>
        </authorList>
    </citation>
    <scope>NUCLEOTIDE SEQUENCE [LARGE SCALE GENOMIC DNA]</scope>
    <source>
        <strain evidence="1 2">10F1D-1</strain>
    </source>
</reference>
<dbReference type="AlphaFoldDB" id="A0A506Y868"/>
<name>A0A506Y868_9MICO</name>
<dbReference type="Proteomes" id="UP000316252">
    <property type="component" value="Unassembled WGS sequence"/>
</dbReference>
<accession>A0A506Y868</accession>
<evidence type="ECO:0000313" key="2">
    <source>
        <dbReference type="Proteomes" id="UP000316252"/>
    </source>
</evidence>
<organism evidence="1 2">
    <name type="scientific">Schumannella soli</name>
    <dbReference type="NCBI Taxonomy" id="2590779"/>
    <lineage>
        <taxon>Bacteria</taxon>
        <taxon>Bacillati</taxon>
        <taxon>Actinomycetota</taxon>
        <taxon>Actinomycetes</taxon>
        <taxon>Micrococcales</taxon>
        <taxon>Microbacteriaceae</taxon>
        <taxon>Schumannella</taxon>
    </lineage>
</organism>
<evidence type="ECO:0008006" key="3">
    <source>
        <dbReference type="Google" id="ProtNLM"/>
    </source>
</evidence>
<dbReference type="RefSeq" id="WP_141161786.1">
    <property type="nucleotide sequence ID" value="NZ_VHQG01000001.1"/>
</dbReference>
<comment type="caution">
    <text evidence="1">The sequence shown here is derived from an EMBL/GenBank/DDBJ whole genome shotgun (WGS) entry which is preliminary data.</text>
</comment>
<evidence type="ECO:0000313" key="1">
    <source>
        <dbReference type="EMBL" id="TPW77258.1"/>
    </source>
</evidence>
<protein>
    <recommendedName>
        <fullName evidence="3">Type IV toxin-antitoxin system AbiEi family antitoxin domain-containing protein</fullName>
    </recommendedName>
</protein>
<keyword evidence="2" id="KW-1185">Reference proteome</keyword>
<dbReference type="OrthoDB" id="5517693at2"/>
<sequence length="319" mass="35342">MHGTRPLDWLDSLALASEARAIGAEARFYQAVNSGRLTRCATGVYLPTAVWAQLSPEERFVARVEAASRRHGLDEPFSGTTAAVLWELPFTTPLPDRPEIVMTDRSGGRSRPELVRRLGARTVDDVEIDGYRVTSLVRTLVDVSRRAPLELSVPMLDHAQRPSNAKDSGVRARRVDHDGLLAELERSASRIGLGRASSAIALADGRSGSPGEGLSRVTMHRLGIPAPVLQQPFHDGSRLVGITDFWWPELRLIGEFDGYGKYMREEFLNGRTPAEAVIDEKRREDDLRALGTTVMRWGWAEARSPRKLERLLARFGLGS</sequence>
<dbReference type="EMBL" id="VHQG01000001">
    <property type="protein sequence ID" value="TPW77258.1"/>
    <property type="molecule type" value="Genomic_DNA"/>
</dbReference>